<dbReference type="AlphaFoldDB" id="A0A1T5BWL6"/>
<accession>A0A1T5BWL6</accession>
<organism evidence="2 3">
    <name type="scientific">Parabacteroides chartae</name>
    <dbReference type="NCBI Taxonomy" id="1037355"/>
    <lineage>
        <taxon>Bacteria</taxon>
        <taxon>Pseudomonadati</taxon>
        <taxon>Bacteroidota</taxon>
        <taxon>Bacteroidia</taxon>
        <taxon>Bacteroidales</taxon>
        <taxon>Tannerellaceae</taxon>
        <taxon>Parabacteroides</taxon>
    </lineage>
</organism>
<keyword evidence="3" id="KW-1185">Reference proteome</keyword>
<dbReference type="Proteomes" id="UP000190852">
    <property type="component" value="Unassembled WGS sequence"/>
</dbReference>
<keyword evidence="1" id="KW-0732">Signal</keyword>
<dbReference type="SUPFAM" id="SSF160574">
    <property type="entry name" value="BT0923-like"/>
    <property type="match status" value="1"/>
</dbReference>
<dbReference type="RefSeq" id="WP_079683116.1">
    <property type="nucleotide sequence ID" value="NZ_FUYQ01000009.1"/>
</dbReference>
<evidence type="ECO:0000313" key="2">
    <source>
        <dbReference type="EMBL" id="SKB51752.1"/>
    </source>
</evidence>
<dbReference type="EMBL" id="FUYQ01000009">
    <property type="protein sequence ID" value="SKB51752.1"/>
    <property type="molecule type" value="Genomic_DNA"/>
</dbReference>
<evidence type="ECO:0000313" key="3">
    <source>
        <dbReference type="Proteomes" id="UP000190852"/>
    </source>
</evidence>
<proteinExistence type="predicted"/>
<protein>
    <recommendedName>
        <fullName evidence="4">Beta-lactamase-inhibitor-like, PepSY-like</fullName>
    </recommendedName>
</protein>
<evidence type="ECO:0008006" key="4">
    <source>
        <dbReference type="Google" id="ProtNLM"/>
    </source>
</evidence>
<reference evidence="3" key="1">
    <citation type="submission" date="2017-02" db="EMBL/GenBank/DDBJ databases">
        <authorList>
            <person name="Varghese N."/>
            <person name="Submissions S."/>
        </authorList>
    </citation>
    <scope>NUCLEOTIDE SEQUENCE [LARGE SCALE GENOMIC DNA]</scope>
    <source>
        <strain evidence="3">DSM 24967</strain>
    </source>
</reference>
<feature type="chain" id="PRO_5012211105" description="Beta-lactamase-inhibitor-like, PepSY-like" evidence="1">
    <location>
        <begin position="21"/>
        <end position="101"/>
    </location>
</feature>
<name>A0A1T5BWL6_9BACT</name>
<gene>
    <name evidence="2" type="ORF">SAMN05660349_01534</name>
</gene>
<evidence type="ECO:0000256" key="1">
    <source>
        <dbReference type="SAM" id="SignalP"/>
    </source>
</evidence>
<feature type="signal peptide" evidence="1">
    <location>
        <begin position="1"/>
        <end position="20"/>
    </location>
</feature>
<sequence length="101" mass="11291">MKRVIMIMAIATSVSFATQAINPVEKTINPQEVVTQDEFVVIEVKDLPAPVVESIRKTYAESVIKKAFVTQTEKKIYKVIIVTADQKEVTVLLNEKGEVVE</sequence>